<dbReference type="STRING" id="1447883.A0A2B7YXZ9"/>
<name>A0A2B7YXZ9_POLH7</name>
<dbReference type="EMBL" id="PDNA01000016">
    <property type="protein sequence ID" value="PGH26546.1"/>
    <property type="molecule type" value="Genomic_DNA"/>
</dbReference>
<dbReference type="Proteomes" id="UP000224634">
    <property type="component" value="Unassembled WGS sequence"/>
</dbReference>
<accession>A0A2B7YXZ9</accession>
<dbReference type="AlphaFoldDB" id="A0A2B7YXZ9"/>
<proteinExistence type="predicted"/>
<comment type="caution">
    <text evidence="1">The sequence shown here is derived from an EMBL/GenBank/DDBJ whole genome shotgun (WGS) entry which is preliminary data.</text>
</comment>
<keyword evidence="2" id="KW-1185">Reference proteome</keyword>
<evidence type="ECO:0000313" key="2">
    <source>
        <dbReference type="Proteomes" id="UP000224634"/>
    </source>
</evidence>
<gene>
    <name evidence="1" type="ORF">AJ80_01860</name>
</gene>
<reference evidence="1 2" key="1">
    <citation type="submission" date="2017-10" db="EMBL/GenBank/DDBJ databases">
        <title>Comparative genomics in systemic dimorphic fungi from Ajellomycetaceae.</title>
        <authorList>
            <person name="Munoz J.F."/>
            <person name="Mcewen J.G."/>
            <person name="Clay O.K."/>
            <person name="Cuomo C.A."/>
        </authorList>
    </citation>
    <scope>NUCLEOTIDE SEQUENCE [LARGE SCALE GENOMIC DNA]</scope>
    <source>
        <strain evidence="1 2">UAMH7299</strain>
    </source>
</reference>
<evidence type="ECO:0000313" key="1">
    <source>
        <dbReference type="EMBL" id="PGH26546.1"/>
    </source>
</evidence>
<organism evidence="1 2">
    <name type="scientific">Polytolypa hystricis (strain UAMH7299)</name>
    <dbReference type="NCBI Taxonomy" id="1447883"/>
    <lineage>
        <taxon>Eukaryota</taxon>
        <taxon>Fungi</taxon>
        <taxon>Dikarya</taxon>
        <taxon>Ascomycota</taxon>
        <taxon>Pezizomycotina</taxon>
        <taxon>Eurotiomycetes</taxon>
        <taxon>Eurotiomycetidae</taxon>
        <taxon>Onygenales</taxon>
        <taxon>Onygenales incertae sedis</taxon>
        <taxon>Polytolypa</taxon>
    </lineage>
</organism>
<protein>
    <submittedName>
        <fullName evidence="1">Uncharacterized protein</fullName>
    </submittedName>
</protein>
<sequence length="451" mass="50640">MGQANKADISVLTLEMAMTCYSTFDVDEEYLEELVCCEKDVADITECSITIHDRLPPSVDSLPKSTRTPLRRYWRTSHSLAPLLVDIILQFQDGLHGTIGRLWANYSRGTPFSPLHRLWLATKTSNDVNTSSAMVVFNVLDGTLLINGVPLTRLPRHYEQQDDFLRLFGERSFDVVPSTMPGMDFETRHEHFGHQIHFGMHDGNICLYKTTYTDFGLIPPLLNGVQSLVHGIRQRRVGNWKGVITAITLCFLPLESLSNLHIILDETGTLRVHLPRLKLDFVLRAEPGELESRQFRRMVMDADQSFGAFTGLLNKLVLRSVQGSARGVIIPHGNVTSESNQDHLHVRIDTGEASHVNSYFYMIDPQLGCLVDDGSLRCKLFKCYLHALTANCFLDSLTGKTGTEEALEILSAASTKSLVVLDQLDIELLLSIAQLAPNRQFYPAHEKSCKE</sequence>
<dbReference type="OrthoDB" id="3182339at2759"/>